<evidence type="ECO:0000313" key="2">
    <source>
        <dbReference type="Proteomes" id="UP001501433"/>
    </source>
</evidence>
<proteinExistence type="predicted"/>
<keyword evidence="2" id="KW-1185">Reference proteome</keyword>
<sequence length="222" mass="26029">MYRDKAIYGQSPTAVLRSKTMFKAPLKWNDSKLIFTCSWSDWFIEDADRWRDEAWETIKSTPHHTYQILTKRPERIKEHLPERFDELDNVWLGVSIESEDQMGRLEYLKDLSSITFASFEPLLGPIKWDERMDGLDWCIIGGESGNDTGKYLYRKMELDWALHLIEGAKSSGVPCFVKQLGTYQYKQLSLKDRHGGNLEEFPEGFKVREFPAVYYDKHLVMA</sequence>
<evidence type="ECO:0000313" key="1">
    <source>
        <dbReference type="EMBL" id="GAA4801714.1"/>
    </source>
</evidence>
<name>A0ABP9BXX0_9FLAO</name>
<reference evidence="2" key="1">
    <citation type="journal article" date="2019" name="Int. J. Syst. Evol. Microbiol.">
        <title>The Global Catalogue of Microorganisms (GCM) 10K type strain sequencing project: providing services to taxonomists for standard genome sequencing and annotation.</title>
        <authorList>
            <consortium name="The Broad Institute Genomics Platform"/>
            <consortium name="The Broad Institute Genome Sequencing Center for Infectious Disease"/>
            <person name="Wu L."/>
            <person name="Ma J."/>
        </authorList>
    </citation>
    <scope>NUCLEOTIDE SEQUENCE [LARGE SCALE GENOMIC DNA]</scope>
    <source>
        <strain evidence="2">JCM 18325</strain>
    </source>
</reference>
<protein>
    <recommendedName>
        <fullName evidence="3">DUF5131 family protein</fullName>
    </recommendedName>
</protein>
<evidence type="ECO:0008006" key="3">
    <source>
        <dbReference type="Google" id="ProtNLM"/>
    </source>
</evidence>
<accession>A0ABP9BXX0</accession>
<comment type="caution">
    <text evidence="1">The sequence shown here is derived from an EMBL/GenBank/DDBJ whole genome shotgun (WGS) entry which is preliminary data.</text>
</comment>
<dbReference type="InterPro" id="IPR011101">
    <property type="entry name" value="DUF5131"/>
</dbReference>
<dbReference type="EMBL" id="BAABJW010000001">
    <property type="protein sequence ID" value="GAA4801714.1"/>
    <property type="molecule type" value="Genomic_DNA"/>
</dbReference>
<gene>
    <name evidence="1" type="ORF">GCM10023330_04580</name>
</gene>
<dbReference type="Pfam" id="PF07505">
    <property type="entry name" value="DUF5131"/>
    <property type="match status" value="1"/>
</dbReference>
<dbReference type="Proteomes" id="UP001501433">
    <property type="component" value="Unassembled WGS sequence"/>
</dbReference>
<organism evidence="1 2">
    <name type="scientific">Litoribaculum gwangyangense</name>
    <dbReference type="NCBI Taxonomy" id="1130722"/>
    <lineage>
        <taxon>Bacteria</taxon>
        <taxon>Pseudomonadati</taxon>
        <taxon>Bacteroidota</taxon>
        <taxon>Flavobacteriia</taxon>
        <taxon>Flavobacteriales</taxon>
        <taxon>Flavobacteriaceae</taxon>
        <taxon>Litoribaculum</taxon>
    </lineage>
</organism>